<comment type="activity regulation">
    <text evidence="10">Na(+) is not transported, but it plays an essential structural role and its presence is essential for fluoride channel function.</text>
</comment>
<name>A0A7J5TJ63_9BIFI</name>
<feature type="binding site" evidence="10">
    <location>
        <position position="84"/>
    </location>
    <ligand>
        <name>Na(+)</name>
        <dbReference type="ChEBI" id="CHEBI:29101"/>
        <note>structural</note>
    </ligand>
</feature>
<dbReference type="RefSeq" id="WP_034518210.1">
    <property type="nucleotide sequence ID" value="NZ_CACRSP010000003.1"/>
</dbReference>
<comment type="similarity">
    <text evidence="7 10">Belongs to the fluoride channel Fluc/FEX (TC 1.A.43) family.</text>
</comment>
<comment type="subcellular location">
    <subcellularLocation>
        <location evidence="1 10">Cell membrane</location>
        <topology evidence="1 10">Multi-pass membrane protein</topology>
    </subcellularLocation>
</comment>
<keyword evidence="3 10" id="KW-0812">Transmembrane</keyword>
<evidence type="ECO:0000256" key="1">
    <source>
        <dbReference type="ARBA" id="ARBA00004651"/>
    </source>
</evidence>
<feature type="transmembrane region" description="Helical" evidence="10">
    <location>
        <begin position="106"/>
        <end position="125"/>
    </location>
</feature>
<keyword evidence="10" id="KW-0813">Transport</keyword>
<keyword evidence="10" id="KW-0406">Ion transport</keyword>
<sequence length="140" mass="14732">MSRQHIIRWDLMGVVFVGGCIGTGLRYACSFIADYGAFHFGTFTANMIACFAYATLSAWLGGSARLTGNAKEYVNRGFGMGLCGGLSTMSTLALEQFTLLHGGDTPGAAIYCVVTFLAGFAFAYAGSRTGSHIANTRKGA</sequence>
<comment type="caution">
    <text evidence="11">The sequence shown here is derived from an EMBL/GenBank/DDBJ whole genome shotgun (WGS) entry which is preliminary data.</text>
</comment>
<proteinExistence type="inferred from homology"/>
<evidence type="ECO:0000256" key="4">
    <source>
        <dbReference type="ARBA" id="ARBA00022989"/>
    </source>
</evidence>
<keyword evidence="6 10" id="KW-0407">Ion channel</keyword>
<reference evidence="11 12" key="1">
    <citation type="journal article" date="2019" name="Nat. Med.">
        <title>A library of human gut bacterial isolates paired with longitudinal multiomics data enables mechanistic microbiome research.</title>
        <authorList>
            <person name="Poyet M."/>
            <person name="Groussin M."/>
            <person name="Gibbons S.M."/>
            <person name="Avila-Pacheco J."/>
            <person name="Jiang X."/>
            <person name="Kearney S.M."/>
            <person name="Perrotta A.R."/>
            <person name="Berdy B."/>
            <person name="Zhao S."/>
            <person name="Lieberman T.D."/>
            <person name="Swanson P.K."/>
            <person name="Smith M."/>
            <person name="Roesemann S."/>
            <person name="Alexander J.E."/>
            <person name="Rich S.A."/>
            <person name="Livny J."/>
            <person name="Vlamakis H."/>
            <person name="Clish C."/>
            <person name="Bullock K."/>
            <person name="Deik A."/>
            <person name="Scott J."/>
            <person name="Pierce K.A."/>
            <person name="Xavier R.J."/>
            <person name="Alm E.J."/>
        </authorList>
    </citation>
    <scope>NUCLEOTIDE SEQUENCE [LARGE SCALE GENOMIC DNA]</scope>
    <source>
        <strain evidence="11 12">BIOML-A2</strain>
    </source>
</reference>
<feature type="binding site" evidence="10">
    <location>
        <position position="87"/>
    </location>
    <ligand>
        <name>Na(+)</name>
        <dbReference type="ChEBI" id="CHEBI:29101"/>
        <note>structural</note>
    </ligand>
</feature>
<keyword evidence="5 10" id="KW-0472">Membrane</keyword>
<evidence type="ECO:0000256" key="2">
    <source>
        <dbReference type="ARBA" id="ARBA00022475"/>
    </source>
</evidence>
<evidence type="ECO:0000256" key="9">
    <source>
        <dbReference type="ARBA" id="ARBA00049940"/>
    </source>
</evidence>
<feature type="transmembrane region" description="Helical" evidence="10">
    <location>
        <begin position="39"/>
        <end position="61"/>
    </location>
</feature>
<gene>
    <name evidence="10" type="primary">fluC</name>
    <name evidence="10" type="synonym">crcB</name>
    <name evidence="11" type="ORF">GBB04_02895</name>
</gene>
<organism evidence="11 12">
    <name type="scientific">Bifidobacterium dentium</name>
    <dbReference type="NCBI Taxonomy" id="1689"/>
    <lineage>
        <taxon>Bacteria</taxon>
        <taxon>Bacillati</taxon>
        <taxon>Actinomycetota</taxon>
        <taxon>Actinomycetes</taxon>
        <taxon>Bifidobacteriales</taxon>
        <taxon>Bifidobacteriaceae</taxon>
        <taxon>Bifidobacterium</taxon>
    </lineage>
</organism>
<comment type="function">
    <text evidence="9 10">Fluoride-specific ion channel. Important for reducing fluoride concentration in the cell, thus reducing its toxicity.</text>
</comment>
<comment type="catalytic activity">
    <reaction evidence="8">
        <text>fluoride(in) = fluoride(out)</text>
        <dbReference type="Rhea" id="RHEA:76159"/>
        <dbReference type="ChEBI" id="CHEBI:17051"/>
    </reaction>
    <physiologicalReaction direction="left-to-right" evidence="8">
        <dbReference type="Rhea" id="RHEA:76160"/>
    </physiologicalReaction>
</comment>
<feature type="transmembrane region" description="Helical" evidence="10">
    <location>
        <begin position="12"/>
        <end position="33"/>
    </location>
</feature>
<keyword evidence="2 10" id="KW-1003">Cell membrane</keyword>
<evidence type="ECO:0000313" key="12">
    <source>
        <dbReference type="Proteomes" id="UP000429211"/>
    </source>
</evidence>
<protein>
    <recommendedName>
        <fullName evidence="10">Fluoride-specific ion channel FluC</fullName>
    </recommendedName>
</protein>
<dbReference type="GO" id="GO:0005886">
    <property type="term" value="C:plasma membrane"/>
    <property type="evidence" value="ECO:0007669"/>
    <property type="project" value="UniProtKB-SubCell"/>
</dbReference>
<dbReference type="GO" id="GO:0140114">
    <property type="term" value="P:cellular detoxification of fluoride"/>
    <property type="evidence" value="ECO:0007669"/>
    <property type="project" value="UniProtKB-UniRule"/>
</dbReference>
<accession>A0A7J5TJ63</accession>
<evidence type="ECO:0000313" key="11">
    <source>
        <dbReference type="EMBL" id="KAB7461949.1"/>
    </source>
</evidence>
<evidence type="ECO:0000256" key="5">
    <source>
        <dbReference type="ARBA" id="ARBA00023136"/>
    </source>
</evidence>
<dbReference type="Proteomes" id="UP000429211">
    <property type="component" value="Unassembled WGS sequence"/>
</dbReference>
<evidence type="ECO:0000256" key="8">
    <source>
        <dbReference type="ARBA" id="ARBA00035585"/>
    </source>
</evidence>
<dbReference type="EMBL" id="WDPD01000002">
    <property type="protein sequence ID" value="KAB7461949.1"/>
    <property type="molecule type" value="Genomic_DNA"/>
</dbReference>
<keyword evidence="10" id="KW-0915">Sodium</keyword>
<dbReference type="GO" id="GO:0046872">
    <property type="term" value="F:metal ion binding"/>
    <property type="evidence" value="ECO:0007669"/>
    <property type="project" value="UniProtKB-KW"/>
</dbReference>
<evidence type="ECO:0000256" key="3">
    <source>
        <dbReference type="ARBA" id="ARBA00022692"/>
    </source>
</evidence>
<dbReference type="GO" id="GO:0062054">
    <property type="term" value="F:fluoride channel activity"/>
    <property type="evidence" value="ECO:0007669"/>
    <property type="project" value="UniProtKB-UniRule"/>
</dbReference>
<keyword evidence="4 10" id="KW-1133">Transmembrane helix</keyword>
<dbReference type="HAMAP" id="MF_00454">
    <property type="entry name" value="FluC"/>
    <property type="match status" value="1"/>
</dbReference>
<keyword evidence="10" id="KW-0479">Metal-binding</keyword>
<dbReference type="PANTHER" id="PTHR28259">
    <property type="entry name" value="FLUORIDE EXPORT PROTEIN 1-RELATED"/>
    <property type="match status" value="1"/>
</dbReference>
<feature type="transmembrane region" description="Helical" evidence="10">
    <location>
        <begin position="73"/>
        <end position="94"/>
    </location>
</feature>
<dbReference type="PANTHER" id="PTHR28259:SF1">
    <property type="entry name" value="FLUORIDE EXPORT PROTEIN 1-RELATED"/>
    <property type="match status" value="1"/>
</dbReference>
<evidence type="ECO:0000256" key="10">
    <source>
        <dbReference type="HAMAP-Rule" id="MF_00454"/>
    </source>
</evidence>
<evidence type="ECO:0000256" key="6">
    <source>
        <dbReference type="ARBA" id="ARBA00023303"/>
    </source>
</evidence>
<dbReference type="AlphaFoldDB" id="A0A7J5TJ63"/>
<dbReference type="InterPro" id="IPR003691">
    <property type="entry name" value="FluC"/>
</dbReference>
<dbReference type="Pfam" id="PF02537">
    <property type="entry name" value="CRCB"/>
    <property type="match status" value="1"/>
</dbReference>
<evidence type="ECO:0000256" key="7">
    <source>
        <dbReference type="ARBA" id="ARBA00035120"/>
    </source>
</evidence>